<name>A0ABN7TA51_OIKDI</name>
<dbReference type="EMBL" id="OU015567">
    <property type="protein sequence ID" value="CAG5113880.1"/>
    <property type="molecule type" value="Genomic_DNA"/>
</dbReference>
<keyword evidence="2" id="KW-0812">Transmembrane</keyword>
<feature type="transmembrane region" description="Helical" evidence="2">
    <location>
        <begin position="163"/>
        <end position="184"/>
    </location>
</feature>
<accession>A0ABN7TA51</accession>
<keyword evidence="4" id="KW-1185">Reference proteome</keyword>
<reference evidence="3 4" key="1">
    <citation type="submission" date="2021-04" db="EMBL/GenBank/DDBJ databases">
        <authorList>
            <person name="Bliznina A."/>
        </authorList>
    </citation>
    <scope>NUCLEOTIDE SEQUENCE [LARGE SCALE GENOMIC DNA]</scope>
</reference>
<evidence type="ECO:0000313" key="3">
    <source>
        <dbReference type="EMBL" id="CAG5113880.1"/>
    </source>
</evidence>
<feature type="compositionally biased region" description="Low complexity" evidence="1">
    <location>
        <begin position="288"/>
        <end position="300"/>
    </location>
</feature>
<sequence length="455" mass="48628">MYLYDGYPVPQPQHQSTPSQRPGSPSRSSAPPRSRRESPTSSIRSLASAVESHPLETTFLRPATPASRRNMPFHPSFVGQAPPPPPPQTTAATDREINDPEASGLGPIGSGLPDAPGLNQIPMTQEAAMPTAMPIVDSSAAFRNDGRNQGPAIMSPFGQRLRFDCTFLMLACLASACIAVFIYVCIALQSKCLPTHLDGGSENSSNVPALSRRPSLENDEGNSLVGGSGRRRRRSLNDSRRGLYPACECHCQCIGVTRQCPSEDDKDADAAPNSIPTAPSPFPTALPTATRASADATDAVASDEDDDARSISTKWASDLEFDSISMNPGFAEWMERQNARLLEEERAERRRLAAFTSSSGEEDEDGSTDEAMAHLDAVFEEEVGSGATMDEVPELENDEETASPRQALTTTADPLAESFNEANSASDAIDVANSSSADVTAHYDADLDTVVVKLN</sequence>
<proteinExistence type="predicted"/>
<feature type="region of interest" description="Disordered" evidence="1">
    <location>
        <begin position="198"/>
        <end position="237"/>
    </location>
</feature>
<keyword evidence="2" id="KW-0472">Membrane</keyword>
<protein>
    <submittedName>
        <fullName evidence="3">Oidioi.mRNA.OKI2018_I69.chr2.g7970.t1.cds</fullName>
    </submittedName>
</protein>
<feature type="region of interest" description="Disordered" evidence="1">
    <location>
        <begin position="384"/>
        <end position="421"/>
    </location>
</feature>
<evidence type="ECO:0000256" key="2">
    <source>
        <dbReference type="SAM" id="Phobius"/>
    </source>
</evidence>
<feature type="compositionally biased region" description="Acidic residues" evidence="1">
    <location>
        <begin position="391"/>
        <end position="401"/>
    </location>
</feature>
<organism evidence="3 4">
    <name type="scientific">Oikopleura dioica</name>
    <name type="common">Tunicate</name>
    <dbReference type="NCBI Taxonomy" id="34765"/>
    <lineage>
        <taxon>Eukaryota</taxon>
        <taxon>Metazoa</taxon>
        <taxon>Chordata</taxon>
        <taxon>Tunicata</taxon>
        <taxon>Appendicularia</taxon>
        <taxon>Copelata</taxon>
        <taxon>Oikopleuridae</taxon>
        <taxon>Oikopleura</taxon>
    </lineage>
</organism>
<keyword evidence="2" id="KW-1133">Transmembrane helix</keyword>
<feature type="compositionally biased region" description="Polar residues" evidence="1">
    <location>
        <begin position="403"/>
        <end position="412"/>
    </location>
</feature>
<gene>
    <name evidence="3" type="ORF">OKIOD_LOCUS16735</name>
</gene>
<feature type="region of interest" description="Disordered" evidence="1">
    <location>
        <begin position="262"/>
        <end position="310"/>
    </location>
</feature>
<feature type="region of interest" description="Disordered" evidence="1">
    <location>
        <begin position="1"/>
        <end position="120"/>
    </location>
</feature>
<evidence type="ECO:0000256" key="1">
    <source>
        <dbReference type="SAM" id="MobiDB-lite"/>
    </source>
</evidence>
<evidence type="ECO:0000313" key="4">
    <source>
        <dbReference type="Proteomes" id="UP001158576"/>
    </source>
</evidence>
<dbReference type="Proteomes" id="UP001158576">
    <property type="component" value="Chromosome 2"/>
</dbReference>
<feature type="compositionally biased region" description="Low complexity" evidence="1">
    <location>
        <begin position="16"/>
        <end position="32"/>
    </location>
</feature>